<evidence type="ECO:0000256" key="1">
    <source>
        <dbReference type="ARBA" id="ARBA00010178"/>
    </source>
</evidence>
<feature type="binding site" evidence="5 8">
    <location>
        <position position="415"/>
    </location>
    <ligand>
        <name>substrate</name>
    </ligand>
</feature>
<feature type="active site" description="Proton acceptor" evidence="5 7">
    <location>
        <position position="327"/>
    </location>
</feature>
<evidence type="ECO:0000313" key="12">
    <source>
        <dbReference type="Proteomes" id="UP000503483"/>
    </source>
</evidence>
<dbReference type="GO" id="GO:0004399">
    <property type="term" value="F:histidinol dehydrogenase activity"/>
    <property type="evidence" value="ECO:0007669"/>
    <property type="project" value="UniProtKB-UniRule"/>
</dbReference>
<evidence type="ECO:0000256" key="10">
    <source>
        <dbReference type="RuleBase" id="RU004175"/>
    </source>
</evidence>
<dbReference type="SUPFAM" id="SSF53720">
    <property type="entry name" value="ALDH-like"/>
    <property type="match status" value="1"/>
</dbReference>
<comment type="catalytic activity">
    <reaction evidence="5">
        <text>L-histidinol + 2 NAD(+) + H2O = L-histidine + 2 NADH + 3 H(+)</text>
        <dbReference type="Rhea" id="RHEA:20641"/>
        <dbReference type="ChEBI" id="CHEBI:15377"/>
        <dbReference type="ChEBI" id="CHEBI:15378"/>
        <dbReference type="ChEBI" id="CHEBI:57540"/>
        <dbReference type="ChEBI" id="CHEBI:57595"/>
        <dbReference type="ChEBI" id="CHEBI:57699"/>
        <dbReference type="ChEBI" id="CHEBI:57945"/>
        <dbReference type="EC" id="1.1.1.23"/>
    </reaction>
</comment>
<organism evidence="11 12">
    <name type="scientific">Arcobacter acticola</name>
    <dbReference type="NCBI Taxonomy" id="1849015"/>
    <lineage>
        <taxon>Bacteria</taxon>
        <taxon>Pseudomonadati</taxon>
        <taxon>Campylobacterota</taxon>
        <taxon>Epsilonproteobacteria</taxon>
        <taxon>Campylobacterales</taxon>
        <taxon>Arcobacteraceae</taxon>
        <taxon>Arcobacter</taxon>
    </lineage>
</organism>
<keyword evidence="5" id="KW-0368">Histidine biosynthesis</keyword>
<dbReference type="GO" id="GO:0008270">
    <property type="term" value="F:zinc ion binding"/>
    <property type="evidence" value="ECO:0007669"/>
    <property type="project" value="UniProtKB-UniRule"/>
</dbReference>
<dbReference type="FunFam" id="3.40.50.1980:FF:000001">
    <property type="entry name" value="Histidinol dehydrogenase"/>
    <property type="match status" value="1"/>
</dbReference>
<evidence type="ECO:0000313" key="11">
    <source>
        <dbReference type="EMBL" id="QKE27826.1"/>
    </source>
</evidence>
<proteinExistence type="inferred from homology"/>
<feature type="binding site" evidence="5 8">
    <location>
        <position position="328"/>
    </location>
    <ligand>
        <name>substrate</name>
    </ligand>
</feature>
<comment type="function">
    <text evidence="5">Catalyzes the sequential NAD-dependent oxidations of L-histidinol to L-histidinaldehyde and then to L-histidine.</text>
</comment>
<feature type="binding site" evidence="5 8">
    <location>
        <position position="420"/>
    </location>
    <ligand>
        <name>substrate</name>
    </ligand>
</feature>
<keyword evidence="5" id="KW-0520">NAD</keyword>
<keyword evidence="5" id="KW-0028">Amino-acid biosynthesis</keyword>
<dbReference type="InterPro" id="IPR022695">
    <property type="entry name" value="Histidinol_DH_monofunct"/>
</dbReference>
<dbReference type="InterPro" id="IPR012131">
    <property type="entry name" value="Hstdl_DH"/>
</dbReference>
<protein>
    <recommendedName>
        <fullName evidence="5">Histidinol dehydrogenase</fullName>
        <shortName evidence="5">HDH</shortName>
        <ecNumber evidence="5">1.1.1.23</ecNumber>
    </recommendedName>
</protein>
<feature type="binding site" evidence="5 9">
    <location>
        <position position="420"/>
    </location>
    <ligand>
        <name>Zn(2+)</name>
        <dbReference type="ChEBI" id="CHEBI:29105"/>
    </ligand>
</feature>
<feature type="binding site" evidence="5 9">
    <location>
        <position position="262"/>
    </location>
    <ligand>
        <name>Zn(2+)</name>
        <dbReference type="ChEBI" id="CHEBI:29105"/>
    </ligand>
</feature>
<evidence type="ECO:0000256" key="5">
    <source>
        <dbReference type="HAMAP-Rule" id="MF_01024"/>
    </source>
</evidence>
<dbReference type="FunFam" id="3.40.50.1980:FF:000026">
    <property type="entry name" value="Histidinol dehydrogenase"/>
    <property type="match status" value="1"/>
</dbReference>
<feature type="binding site" evidence="5 8">
    <location>
        <position position="361"/>
    </location>
    <ligand>
        <name>substrate</name>
    </ligand>
</feature>
<keyword evidence="12" id="KW-1185">Reference proteome</keyword>
<dbReference type="AlphaFoldDB" id="A0A6M8EER7"/>
<comment type="cofactor">
    <cofactor evidence="5 9">
        <name>Zn(2+)</name>
        <dbReference type="ChEBI" id="CHEBI:29105"/>
    </cofactor>
    <text evidence="5 9">Binds 1 zinc ion per subunit.</text>
</comment>
<dbReference type="EC" id="1.1.1.23" evidence="5"/>
<dbReference type="HAMAP" id="MF_01024">
    <property type="entry name" value="HisD"/>
    <property type="match status" value="1"/>
</dbReference>
<feature type="active site" description="Proton acceptor" evidence="5 7">
    <location>
        <position position="328"/>
    </location>
</feature>
<evidence type="ECO:0000256" key="6">
    <source>
        <dbReference type="PIRNR" id="PIRNR000099"/>
    </source>
</evidence>
<keyword evidence="3 5" id="KW-0862">Zinc</keyword>
<dbReference type="CDD" id="cd06572">
    <property type="entry name" value="Histidinol_dh"/>
    <property type="match status" value="1"/>
</dbReference>
<evidence type="ECO:0000256" key="7">
    <source>
        <dbReference type="PIRSR" id="PIRSR000099-1"/>
    </source>
</evidence>
<dbReference type="PIRSF" id="PIRSF000099">
    <property type="entry name" value="Histidinol_dh"/>
    <property type="match status" value="1"/>
</dbReference>
<name>A0A6M8EER7_9BACT</name>
<dbReference type="GO" id="GO:0005829">
    <property type="term" value="C:cytosol"/>
    <property type="evidence" value="ECO:0007669"/>
    <property type="project" value="TreeGrafter"/>
</dbReference>
<dbReference type="NCBIfam" id="TIGR00069">
    <property type="entry name" value="hisD"/>
    <property type="match status" value="1"/>
</dbReference>
<dbReference type="RefSeq" id="WP_172124886.1">
    <property type="nucleotide sequence ID" value="NZ_CP042652.1"/>
</dbReference>
<keyword evidence="2 5" id="KW-0479">Metal-binding</keyword>
<evidence type="ECO:0000256" key="3">
    <source>
        <dbReference type="ARBA" id="ARBA00022833"/>
    </source>
</evidence>
<sequence length="431" mass="47048">MKIINTKDNNFEEEFEAILARAKSDIKGVSSIVMNIIDEIVVEGNTALKRHIQKFDKWEVKSDEDLMINPDDMKKAYENIDEKLRAALHTAYDRIKNYHEKQLPKSWLDFESNGTILGQKVSAVDRAGLYIPGGKAAYPSSLLMNAIPAIVAGVKEIVVCTPTPDNEVNELLLAACHLCGIKKAYKVGGASAIAAMAYGTQTIPKVDVITGPGNIFVATAKKLVFGEVNIDMIAGPSEIGILADETAKPHYLAIDLLSQAEHDEMASSIMITTCEEVALKTSDEVENYLKTLSRETIARKSIEDRGAIIVASSMEEAIDLMNEIAPEHLEVMTQNAFELLPYIKHAGAIFLGENTPEPIGDYLAGPNHTLPTGSTAKFYSPLNVENFMKKSSIINFSKNAINELGEACALLADTEGLTAHAKAVRVRLENK</sequence>
<evidence type="ECO:0000256" key="4">
    <source>
        <dbReference type="ARBA" id="ARBA00023002"/>
    </source>
</evidence>
<dbReference type="InterPro" id="IPR016161">
    <property type="entry name" value="Ald_DH/histidinol_DH"/>
</dbReference>
<feature type="binding site" evidence="5 8">
    <location>
        <position position="262"/>
    </location>
    <ligand>
        <name>substrate</name>
    </ligand>
</feature>
<dbReference type="Gene3D" id="3.40.50.1980">
    <property type="entry name" value="Nitrogenase molybdenum iron protein domain"/>
    <property type="match status" value="2"/>
</dbReference>
<dbReference type="Gene3D" id="1.20.5.1300">
    <property type="match status" value="1"/>
</dbReference>
<dbReference type="PANTHER" id="PTHR21256">
    <property type="entry name" value="HISTIDINOL DEHYDROGENASE HDH"/>
    <property type="match status" value="1"/>
</dbReference>
<reference evidence="11 12" key="1">
    <citation type="submission" date="2019-08" db="EMBL/GenBank/DDBJ databases">
        <title>Complete genome sequence of Arcobacter acticola.</title>
        <authorList>
            <person name="Miller W."/>
        </authorList>
    </citation>
    <scope>NUCLEOTIDE SEQUENCE [LARGE SCALE GENOMIC DNA]</scope>
    <source>
        <strain evidence="11 12">KCTC 52212</strain>
    </source>
</reference>
<dbReference type="PANTHER" id="PTHR21256:SF2">
    <property type="entry name" value="HISTIDINE BIOSYNTHESIS TRIFUNCTIONAL PROTEIN"/>
    <property type="match status" value="1"/>
</dbReference>
<feature type="binding site" evidence="5 9">
    <location>
        <position position="361"/>
    </location>
    <ligand>
        <name>Zn(2+)</name>
        <dbReference type="ChEBI" id="CHEBI:29105"/>
    </ligand>
</feature>
<evidence type="ECO:0000256" key="2">
    <source>
        <dbReference type="ARBA" id="ARBA00022723"/>
    </source>
</evidence>
<keyword evidence="4 5" id="KW-0560">Oxidoreductase</keyword>
<dbReference type="GO" id="GO:0000105">
    <property type="term" value="P:L-histidine biosynthetic process"/>
    <property type="evidence" value="ECO:0007669"/>
    <property type="project" value="UniProtKB-UniRule"/>
</dbReference>
<dbReference type="Proteomes" id="UP000503483">
    <property type="component" value="Chromosome"/>
</dbReference>
<dbReference type="PRINTS" id="PR00083">
    <property type="entry name" value="HOLDHDRGNASE"/>
</dbReference>
<dbReference type="UniPathway" id="UPA00031">
    <property type="reaction ID" value="UER00014"/>
</dbReference>
<accession>A0A6M8EER7</accession>
<gene>
    <name evidence="5 11" type="primary">hisD</name>
    <name evidence="11" type="ORF">AACT_0621</name>
</gene>
<comment type="similarity">
    <text evidence="1 5 6 10">Belongs to the histidinol dehydrogenase family.</text>
</comment>
<comment type="pathway">
    <text evidence="5">Amino-acid biosynthesis; L-histidine biosynthesis; L-histidine from 5-phospho-alpha-D-ribose 1-diphosphate: step 9/9.</text>
</comment>
<evidence type="ECO:0000256" key="9">
    <source>
        <dbReference type="PIRSR" id="PIRSR000099-4"/>
    </source>
</evidence>
<comment type="caution">
    <text evidence="5">Lacks conserved residue(s) required for the propagation of feature annotation.</text>
</comment>
<feature type="binding site" evidence="5 8">
    <location>
        <position position="237"/>
    </location>
    <ligand>
        <name>substrate</name>
    </ligand>
</feature>
<feature type="binding site" evidence="5 8">
    <location>
        <position position="259"/>
    </location>
    <ligand>
        <name>substrate</name>
    </ligand>
</feature>
<dbReference type="GO" id="GO:0051287">
    <property type="term" value="F:NAD binding"/>
    <property type="evidence" value="ECO:0007669"/>
    <property type="project" value="InterPro"/>
</dbReference>
<dbReference type="KEGG" id="paco:AACT_0621"/>
<evidence type="ECO:0000256" key="8">
    <source>
        <dbReference type="PIRSR" id="PIRSR000099-3"/>
    </source>
</evidence>
<dbReference type="EMBL" id="CP042652">
    <property type="protein sequence ID" value="QKE27826.1"/>
    <property type="molecule type" value="Genomic_DNA"/>
</dbReference>
<dbReference type="Pfam" id="PF00815">
    <property type="entry name" value="Histidinol_dh"/>
    <property type="match status" value="1"/>
</dbReference>
<feature type="binding site" evidence="5 9">
    <location>
        <position position="259"/>
    </location>
    <ligand>
        <name>Zn(2+)</name>
        <dbReference type="ChEBI" id="CHEBI:29105"/>
    </ligand>
</feature>